<accession>A0A6J5NTI5</accession>
<organism evidence="1">
    <name type="scientific">uncultured Caudovirales phage</name>
    <dbReference type="NCBI Taxonomy" id="2100421"/>
    <lineage>
        <taxon>Viruses</taxon>
        <taxon>Duplodnaviria</taxon>
        <taxon>Heunggongvirae</taxon>
        <taxon>Uroviricota</taxon>
        <taxon>Caudoviricetes</taxon>
        <taxon>Peduoviridae</taxon>
        <taxon>Maltschvirus</taxon>
        <taxon>Maltschvirus maltsch</taxon>
    </lineage>
</organism>
<evidence type="ECO:0000313" key="1">
    <source>
        <dbReference type="EMBL" id="CAB4162317.1"/>
    </source>
</evidence>
<dbReference type="EMBL" id="LR796735">
    <property type="protein sequence ID" value="CAB4162317.1"/>
    <property type="molecule type" value="Genomic_DNA"/>
</dbReference>
<sequence length="176" mass="19577">MIILNSIGSNTFKLQLSDSILWTDAALGEPFTLTITNRMDNTPKVLVYPQEFASTSRTVSFQITGVSTLAQEDLSPASGQPSVYFGKAGIAHWTWTIESSEVAGVLDQGYLQVVSNDPVTQEIVEETYIGDNEDLESIVYVSQPDEQTFYLLTQNTDILNTEQPAKIQREFHYTSI</sequence>
<reference evidence="1" key="1">
    <citation type="submission" date="2020-04" db="EMBL/GenBank/DDBJ databases">
        <authorList>
            <person name="Chiriac C."/>
            <person name="Salcher M."/>
            <person name="Ghai R."/>
            <person name="Kavagutti S V."/>
        </authorList>
    </citation>
    <scope>NUCLEOTIDE SEQUENCE</scope>
</reference>
<protein>
    <submittedName>
        <fullName evidence="1">Uncharacterized protein</fullName>
    </submittedName>
</protein>
<gene>
    <name evidence="1" type="ORF">UFOVP782_28</name>
</gene>
<proteinExistence type="predicted"/>
<name>A0A6J5NTI5_9CAUD</name>